<reference evidence="1 2" key="1">
    <citation type="submission" date="2019-06" db="EMBL/GenBank/DDBJ databases">
        <authorList>
            <person name="Li F."/>
        </authorList>
    </citation>
    <scope>NUCLEOTIDE SEQUENCE [LARGE SCALE GENOMIC DNA]</scope>
    <source>
        <strain evidence="1 2">10F1D-1</strain>
    </source>
</reference>
<proteinExistence type="predicted"/>
<dbReference type="RefSeq" id="WP_141161730.1">
    <property type="nucleotide sequence ID" value="NZ_VHQG01000001.1"/>
</dbReference>
<name>A0A506Y5C9_9MICO</name>
<dbReference type="AlphaFoldDB" id="A0A506Y5C9"/>
<protein>
    <submittedName>
        <fullName evidence="1">Uncharacterized protein</fullName>
    </submittedName>
</protein>
<evidence type="ECO:0000313" key="2">
    <source>
        <dbReference type="Proteomes" id="UP000316252"/>
    </source>
</evidence>
<evidence type="ECO:0000313" key="1">
    <source>
        <dbReference type="EMBL" id="TPW77202.1"/>
    </source>
</evidence>
<comment type="caution">
    <text evidence="1">The sequence shown here is derived from an EMBL/GenBank/DDBJ whole genome shotgun (WGS) entry which is preliminary data.</text>
</comment>
<dbReference type="EMBL" id="VHQG01000001">
    <property type="protein sequence ID" value="TPW77202.1"/>
    <property type="molecule type" value="Genomic_DNA"/>
</dbReference>
<organism evidence="1 2">
    <name type="scientific">Schumannella soli</name>
    <dbReference type="NCBI Taxonomy" id="2590779"/>
    <lineage>
        <taxon>Bacteria</taxon>
        <taxon>Bacillati</taxon>
        <taxon>Actinomycetota</taxon>
        <taxon>Actinomycetes</taxon>
        <taxon>Micrococcales</taxon>
        <taxon>Microbacteriaceae</taxon>
        <taxon>Schumannella</taxon>
    </lineage>
</organism>
<keyword evidence="2" id="KW-1185">Reference proteome</keyword>
<gene>
    <name evidence="1" type="ORF">FJ657_00370</name>
</gene>
<accession>A0A506Y5C9</accession>
<dbReference type="OrthoDB" id="3827359at2"/>
<sequence length="197" mass="21794">MRWDRLFDDLESQLEQELDAEQSDLVAEEERLRLGRLALRDRLTEMVRADAGAELDLLLRDGSRILLAVASSGRDWVAGELRGDTRVRAACILPLSSIGAVAPRGDQLAVSLGAPPVGDPQPALSARLGLGFVLRELSRRRSPVDLVTSWGRLHGTIDRIGRDHLDLAEHEPGAQRRGRAVRRTLLVPFGEVLLVRY</sequence>
<dbReference type="Proteomes" id="UP000316252">
    <property type="component" value="Unassembled WGS sequence"/>
</dbReference>